<comment type="caution">
    <text evidence="1">The sequence shown here is derived from an EMBL/GenBank/DDBJ whole genome shotgun (WGS) entry which is preliminary data.</text>
</comment>
<protein>
    <submittedName>
        <fullName evidence="1">Uncharacterized protein</fullName>
    </submittedName>
</protein>
<dbReference type="Proteomes" id="UP000324800">
    <property type="component" value="Unassembled WGS sequence"/>
</dbReference>
<gene>
    <name evidence="1" type="ORF">EZS28_048814</name>
</gene>
<accession>A0A5J4TBY3</accession>
<reference evidence="1 2" key="1">
    <citation type="submission" date="2019-03" db="EMBL/GenBank/DDBJ databases">
        <title>Single cell metagenomics reveals metabolic interactions within the superorganism composed of flagellate Streblomastix strix and complex community of Bacteroidetes bacteria on its surface.</title>
        <authorList>
            <person name="Treitli S.C."/>
            <person name="Kolisko M."/>
            <person name="Husnik F."/>
            <person name="Keeling P."/>
            <person name="Hampl V."/>
        </authorList>
    </citation>
    <scope>NUCLEOTIDE SEQUENCE [LARGE SCALE GENOMIC DNA]</scope>
    <source>
        <strain evidence="1">ST1C</strain>
    </source>
</reference>
<feature type="non-terminal residue" evidence="1">
    <location>
        <position position="236"/>
    </location>
</feature>
<dbReference type="AlphaFoldDB" id="A0A5J4TBY3"/>
<name>A0A5J4TBY3_9EUKA</name>
<sequence length="236" mass="26698">MFQESKSAYSYDTEEDMYNALQDVEFTTNLHISDQFYIRENSHVFWWDDTQVIQYTDTLVNLDDYYNKTITRFTLNRRKQVVEAQDDDYIDQDTLEFNKEQRGKKCQEIDDGNAYTDIVIGWQNLKQEDPTEDTKILTCMLAKNNGLVTAKAIFDVWKIGIDSGLGFVGATAGATAACAAVVDIRQFSLKDRVTALEVEVRANIVSGTAQSIGSVNEIEDSGQATYDIMAQTQNIS</sequence>
<evidence type="ECO:0000313" key="2">
    <source>
        <dbReference type="Proteomes" id="UP000324800"/>
    </source>
</evidence>
<proteinExistence type="predicted"/>
<organism evidence="1 2">
    <name type="scientific">Streblomastix strix</name>
    <dbReference type="NCBI Taxonomy" id="222440"/>
    <lineage>
        <taxon>Eukaryota</taxon>
        <taxon>Metamonada</taxon>
        <taxon>Preaxostyla</taxon>
        <taxon>Oxymonadida</taxon>
        <taxon>Streblomastigidae</taxon>
        <taxon>Streblomastix</taxon>
    </lineage>
</organism>
<evidence type="ECO:0000313" key="1">
    <source>
        <dbReference type="EMBL" id="KAA6355659.1"/>
    </source>
</evidence>
<dbReference type="EMBL" id="SNRW01034261">
    <property type="protein sequence ID" value="KAA6355659.1"/>
    <property type="molecule type" value="Genomic_DNA"/>
</dbReference>